<name>A0AAE3NZ60_9BACT</name>
<dbReference type="Pfam" id="PF05235">
    <property type="entry name" value="CHAD"/>
    <property type="match status" value="1"/>
</dbReference>
<sequence>MALKDKFRIKGLDINKKFCKSSYIILQNKFNMVIKLCKRYLKDDSNENLHQLRIALRRFRYTMEIFVACYKEKEFNLAYKIIQKLQDELGKGRDLDVLLEKIDNFEKFNFHQLKENILKEKEIIKDTIKKEIVKFVEQKNDFNFLIKKR</sequence>
<accession>A0AAE3NZ60</accession>
<evidence type="ECO:0000313" key="3">
    <source>
        <dbReference type="Proteomes" id="UP001221302"/>
    </source>
</evidence>
<comment type="caution">
    <text evidence="2">The sequence shown here is derived from an EMBL/GenBank/DDBJ whole genome shotgun (WGS) entry which is preliminary data.</text>
</comment>
<proteinExistence type="predicted"/>
<dbReference type="PANTHER" id="PTHR39339">
    <property type="entry name" value="SLR1444 PROTEIN"/>
    <property type="match status" value="1"/>
</dbReference>
<organism evidence="2 3">
    <name type="scientific">Stygiobacter electus</name>
    <dbReference type="NCBI Taxonomy" id="3032292"/>
    <lineage>
        <taxon>Bacteria</taxon>
        <taxon>Pseudomonadati</taxon>
        <taxon>Ignavibacteriota</taxon>
        <taxon>Ignavibacteria</taxon>
        <taxon>Ignavibacteriales</taxon>
        <taxon>Melioribacteraceae</taxon>
        <taxon>Stygiobacter</taxon>
    </lineage>
</organism>
<evidence type="ECO:0000313" key="2">
    <source>
        <dbReference type="EMBL" id="MDF1611412.1"/>
    </source>
</evidence>
<dbReference type="RefSeq" id="WP_321535179.1">
    <property type="nucleotide sequence ID" value="NZ_JARGDL010000004.1"/>
</dbReference>
<dbReference type="Gene3D" id="1.40.20.10">
    <property type="entry name" value="CHAD domain"/>
    <property type="match status" value="1"/>
</dbReference>
<reference evidence="2" key="1">
    <citation type="submission" date="2023-03" db="EMBL/GenBank/DDBJ databases">
        <title>Stygiobacter electus gen. nov., sp. nov., facultatively anaerobic thermotolerant bacterium of the class Ignavibacteria from a well of Yessentuki mineral water deposit.</title>
        <authorList>
            <person name="Podosokorskaya O.A."/>
            <person name="Elcheninov A.G."/>
            <person name="Petrova N.F."/>
            <person name="Zavarzina D.G."/>
            <person name="Kublanov I.V."/>
            <person name="Merkel A.Y."/>
        </authorList>
    </citation>
    <scope>NUCLEOTIDE SEQUENCE</scope>
    <source>
        <strain evidence="2">09-Me</strain>
    </source>
</reference>
<dbReference type="Proteomes" id="UP001221302">
    <property type="component" value="Unassembled WGS sequence"/>
</dbReference>
<evidence type="ECO:0000259" key="1">
    <source>
        <dbReference type="Pfam" id="PF05235"/>
    </source>
</evidence>
<dbReference type="PANTHER" id="PTHR39339:SF1">
    <property type="entry name" value="CHAD DOMAIN-CONTAINING PROTEIN"/>
    <property type="match status" value="1"/>
</dbReference>
<gene>
    <name evidence="2" type="ORF">P0M35_04560</name>
</gene>
<dbReference type="AlphaFoldDB" id="A0AAE3NZ60"/>
<dbReference type="EMBL" id="JARGDL010000004">
    <property type="protein sequence ID" value="MDF1611412.1"/>
    <property type="molecule type" value="Genomic_DNA"/>
</dbReference>
<dbReference type="InterPro" id="IPR007899">
    <property type="entry name" value="CHAD_dom"/>
</dbReference>
<dbReference type="InterPro" id="IPR038186">
    <property type="entry name" value="CHAD_dom_sf"/>
</dbReference>
<protein>
    <submittedName>
        <fullName evidence="2">CHAD domain-containing protein</fullName>
    </submittedName>
</protein>
<feature type="domain" description="CHAD" evidence="1">
    <location>
        <begin position="35"/>
        <end position="100"/>
    </location>
</feature>
<keyword evidence="3" id="KW-1185">Reference proteome</keyword>